<evidence type="ECO:0000259" key="3">
    <source>
        <dbReference type="SMART" id="SM01027"/>
    </source>
</evidence>
<dbReference type="Pfam" id="PF10996">
    <property type="entry name" value="Beta-Casp"/>
    <property type="match status" value="1"/>
</dbReference>
<dbReference type="InterPro" id="IPR022712">
    <property type="entry name" value="Beta_Casp"/>
</dbReference>
<name>A0ABX5X2J0_9GAMM</name>
<evidence type="ECO:0000256" key="1">
    <source>
        <dbReference type="ARBA" id="ARBA00022801"/>
    </source>
</evidence>
<dbReference type="SUPFAM" id="SSF56281">
    <property type="entry name" value="Metallo-hydrolase/oxidoreductase"/>
    <property type="match status" value="1"/>
</dbReference>
<protein>
    <submittedName>
        <fullName evidence="4">MBL fold metallo-hydrolase</fullName>
    </submittedName>
</protein>
<organism evidence="4 5">
    <name type="scientific">Shewanella psychropiezotolerans</name>
    <dbReference type="NCBI Taxonomy" id="2593655"/>
    <lineage>
        <taxon>Bacteria</taxon>
        <taxon>Pseudomonadati</taxon>
        <taxon>Pseudomonadota</taxon>
        <taxon>Gammaproteobacteria</taxon>
        <taxon>Alteromonadales</taxon>
        <taxon>Shewanellaceae</taxon>
        <taxon>Shewanella</taxon>
    </lineage>
</organism>
<evidence type="ECO:0000313" key="4">
    <source>
        <dbReference type="EMBL" id="QDO83496.1"/>
    </source>
</evidence>
<evidence type="ECO:0000313" key="5">
    <source>
        <dbReference type="Proteomes" id="UP000315947"/>
    </source>
</evidence>
<dbReference type="EMBL" id="CP041614">
    <property type="protein sequence ID" value="QDO83496.1"/>
    <property type="molecule type" value="Genomic_DNA"/>
</dbReference>
<feature type="domain" description="Beta-Casp" evidence="3">
    <location>
        <begin position="288"/>
        <end position="421"/>
    </location>
</feature>
<feature type="domain" description="Metallo-beta-lactamase" evidence="2">
    <location>
        <begin position="19"/>
        <end position="222"/>
    </location>
</feature>
<dbReference type="Pfam" id="PF07521">
    <property type="entry name" value="RMMBL"/>
    <property type="match status" value="1"/>
</dbReference>
<dbReference type="InterPro" id="IPR050698">
    <property type="entry name" value="MBL"/>
</dbReference>
<dbReference type="Proteomes" id="UP000315947">
    <property type="component" value="Chromosome"/>
</dbReference>
<dbReference type="InterPro" id="IPR001279">
    <property type="entry name" value="Metallo-B-lactamas"/>
</dbReference>
<dbReference type="RefSeq" id="WP_144045872.1">
    <property type="nucleotide sequence ID" value="NZ_CP041614.1"/>
</dbReference>
<dbReference type="SMART" id="SM00849">
    <property type="entry name" value="Lactamase_B"/>
    <property type="match status" value="1"/>
</dbReference>
<dbReference type="InterPro" id="IPR011108">
    <property type="entry name" value="RMMBL"/>
</dbReference>
<dbReference type="CDD" id="cd16295">
    <property type="entry name" value="TTHA0252-CPSF-like_MBL-fold"/>
    <property type="match status" value="1"/>
</dbReference>
<sequence>MSNFQNVDIIHHGAVDGVTGSCHQLNINSESAVLIDCGLFQGAETAGKANANTLEVNFDIDNLVALLVTHCHIDHVGRIPYLLAAGFNQPIYATTATAALLPIVIADALKVGVTKNKRLIKLYLNKLQQLIIPIEYNLWFPLPVKPIALNSSDEIYSSFNTAKAKFKPAGHILGSAYIEIELSDLNINALSDEDNANKLASIAINAAVDSRVNKHRVVFSGDLGATYTPLLASPKSPYRADTLIIESTYGDKNHESRQKRTHCLKQVIEKAVSDNGVVLIPAFSIGRTQELLYELEQIIHQKRTHPLWSQMEIIVDSPLAAKFTEQYIQFKRLWDNEAKKKLNLNRHPLDFEQLYTVDSHEEHLSTINYLANRNKPAIVIAASGMCSGGRIMNYLEKFLPKSTADVIFVGYQAKGTLGREIQTYGPRGGYVYINGDKIDIKAGIHTISGYSAHADQHNLVNFVKRMHHKPRHIRIVHGDDNAKHALAAKYRQLLPRAEIVIGRAEMMDKT</sequence>
<dbReference type="SMART" id="SM01027">
    <property type="entry name" value="Beta-Casp"/>
    <property type="match status" value="1"/>
</dbReference>
<dbReference type="PANTHER" id="PTHR11203:SF37">
    <property type="entry name" value="INTEGRATOR COMPLEX SUBUNIT 11"/>
    <property type="match status" value="1"/>
</dbReference>
<dbReference type="Pfam" id="PF00753">
    <property type="entry name" value="Lactamase_B"/>
    <property type="match status" value="1"/>
</dbReference>
<keyword evidence="1" id="KW-0378">Hydrolase</keyword>
<dbReference type="Gene3D" id="3.40.50.10890">
    <property type="match status" value="1"/>
</dbReference>
<evidence type="ECO:0000259" key="2">
    <source>
        <dbReference type="SMART" id="SM00849"/>
    </source>
</evidence>
<accession>A0ABX5X2J0</accession>
<proteinExistence type="predicted"/>
<dbReference type="Gene3D" id="3.60.15.10">
    <property type="entry name" value="Ribonuclease Z/Hydroxyacylglutathione hydrolase-like"/>
    <property type="match status" value="1"/>
</dbReference>
<keyword evidence="5" id="KW-1185">Reference proteome</keyword>
<dbReference type="PANTHER" id="PTHR11203">
    <property type="entry name" value="CLEAVAGE AND POLYADENYLATION SPECIFICITY FACTOR FAMILY MEMBER"/>
    <property type="match status" value="1"/>
</dbReference>
<reference evidence="4 5" key="1">
    <citation type="submission" date="2019-07" db="EMBL/GenBank/DDBJ databases">
        <title>Shewanella sp. YLB-06 whole genomic sequence.</title>
        <authorList>
            <person name="Yu L."/>
        </authorList>
    </citation>
    <scope>NUCLEOTIDE SEQUENCE [LARGE SCALE GENOMIC DNA]</scope>
    <source>
        <strain evidence="4 5">YLB-06</strain>
    </source>
</reference>
<dbReference type="InterPro" id="IPR036866">
    <property type="entry name" value="RibonucZ/Hydroxyglut_hydro"/>
</dbReference>
<gene>
    <name evidence="4" type="ORF">FM037_09910</name>
</gene>